<dbReference type="CDD" id="cd14254">
    <property type="entry name" value="Dockerin_II"/>
    <property type="match status" value="1"/>
</dbReference>
<feature type="compositionally biased region" description="Low complexity" evidence="1">
    <location>
        <begin position="206"/>
        <end position="230"/>
    </location>
</feature>
<proteinExistence type="predicted"/>
<dbReference type="Proteomes" id="UP000034603">
    <property type="component" value="Unassembled WGS sequence"/>
</dbReference>
<organism evidence="2 3">
    <name type="scientific">Candidatus Woesebacteria bacterium GW2011_GWA1_37_8</name>
    <dbReference type="NCBI Taxonomy" id="1618546"/>
    <lineage>
        <taxon>Bacteria</taxon>
        <taxon>Candidatus Woeseibacteriota</taxon>
    </lineage>
</organism>
<dbReference type="SUPFAM" id="SSF63446">
    <property type="entry name" value="Type I dockerin domain"/>
    <property type="match status" value="1"/>
</dbReference>
<comment type="caution">
    <text evidence="2">The sequence shown here is derived from an EMBL/GenBank/DDBJ whole genome shotgun (WGS) entry which is preliminary data.</text>
</comment>
<evidence type="ECO:0000256" key="1">
    <source>
        <dbReference type="SAM" id="MobiDB-lite"/>
    </source>
</evidence>
<name>A0A0G0L0X5_9BACT</name>
<accession>A0A0G0L0X5</accession>
<protein>
    <recommendedName>
        <fullName evidence="4">Dockerin domain-containing protein</fullName>
    </recommendedName>
</protein>
<dbReference type="EMBL" id="LBTR01000001">
    <property type="protein sequence ID" value="KKQ46381.1"/>
    <property type="molecule type" value="Genomic_DNA"/>
</dbReference>
<sequence length="325" mass="34453">MKFTHKISSYLPKGTMARLALLLVILIGLPAAIFIVRKAVQYVPKAAVTTVTLSTTPASATLPPNATVRVNLSAGTQLIGFTRVVLTFNPAQINLASEVTTTTRLRQNREPATDPWIVKTTMAEANSTGRVVIALGLDELDRANPPTGTFEIANFSVRSSTTQTNVSSQLAFTVSDSQIVNMTAEAQIIASTGSTFTLNPVVTNTPTATPTATPSPTRTPTPTATFTPTPTRTPTPTPTPTMTPTGTVPPVTITNTLTPTPNCWSGDANCDGNVDILDYSILFASFGKLPGQVGYDPRANLNHDSAGAVDILDYSVLFYNFGHRS</sequence>
<dbReference type="GO" id="GO:0000272">
    <property type="term" value="P:polysaccharide catabolic process"/>
    <property type="evidence" value="ECO:0007669"/>
    <property type="project" value="InterPro"/>
</dbReference>
<dbReference type="PROSITE" id="PS00018">
    <property type="entry name" value="EF_HAND_1"/>
    <property type="match status" value="1"/>
</dbReference>
<evidence type="ECO:0000313" key="3">
    <source>
        <dbReference type="Proteomes" id="UP000034603"/>
    </source>
</evidence>
<feature type="region of interest" description="Disordered" evidence="1">
    <location>
        <begin position="206"/>
        <end position="250"/>
    </location>
</feature>
<dbReference type="Gene3D" id="1.10.1330.10">
    <property type="entry name" value="Dockerin domain"/>
    <property type="match status" value="1"/>
</dbReference>
<evidence type="ECO:0008006" key="4">
    <source>
        <dbReference type="Google" id="ProtNLM"/>
    </source>
</evidence>
<feature type="compositionally biased region" description="Pro residues" evidence="1">
    <location>
        <begin position="231"/>
        <end position="241"/>
    </location>
</feature>
<gene>
    <name evidence="2" type="ORF">US62_C0001G0024</name>
</gene>
<reference evidence="2 3" key="1">
    <citation type="journal article" date="2015" name="Nature">
        <title>rRNA introns, odd ribosomes, and small enigmatic genomes across a large radiation of phyla.</title>
        <authorList>
            <person name="Brown C.T."/>
            <person name="Hug L.A."/>
            <person name="Thomas B.C."/>
            <person name="Sharon I."/>
            <person name="Castelle C.J."/>
            <person name="Singh A."/>
            <person name="Wilkins M.J."/>
            <person name="Williams K.H."/>
            <person name="Banfield J.F."/>
        </authorList>
    </citation>
    <scope>NUCLEOTIDE SEQUENCE [LARGE SCALE GENOMIC DNA]</scope>
</reference>
<dbReference type="InterPro" id="IPR018247">
    <property type="entry name" value="EF_Hand_1_Ca_BS"/>
</dbReference>
<dbReference type="AlphaFoldDB" id="A0A0G0L0X5"/>
<dbReference type="InterPro" id="IPR036439">
    <property type="entry name" value="Dockerin_dom_sf"/>
</dbReference>
<evidence type="ECO:0000313" key="2">
    <source>
        <dbReference type="EMBL" id="KKQ46381.1"/>
    </source>
</evidence>